<dbReference type="PANTHER" id="PTHR38436:SF1">
    <property type="entry name" value="ESTER CYCLASE"/>
    <property type="match status" value="1"/>
</dbReference>
<name>A0A9X1YQF2_9BURK</name>
<gene>
    <name evidence="1" type="ORF">LPC04_09805</name>
</gene>
<dbReference type="Pfam" id="PF07366">
    <property type="entry name" value="SnoaL"/>
    <property type="match status" value="1"/>
</dbReference>
<dbReference type="InterPro" id="IPR032710">
    <property type="entry name" value="NTF2-like_dom_sf"/>
</dbReference>
<sequence length="128" mass="14431">MTEAELATTYRDYIACLNAQDWPRLGLYVAHDAVHNGRAFGLQGYREMLESDFREIPDLRFNVELVTCDPPNVAARLAFDCTPAGEFQGVAVNGKRIVFAENVFYEFRDGKIAQVWSVIDRAAIEAQL</sequence>
<dbReference type="EMBL" id="JAJLJH010000002">
    <property type="protein sequence ID" value="MCK9686001.1"/>
    <property type="molecule type" value="Genomic_DNA"/>
</dbReference>
<comment type="caution">
    <text evidence="1">The sequence shown here is derived from an EMBL/GenBank/DDBJ whole genome shotgun (WGS) entry which is preliminary data.</text>
</comment>
<organism evidence="1 2">
    <name type="scientific">Scleromatobacter humisilvae</name>
    <dbReference type="NCBI Taxonomy" id="2897159"/>
    <lineage>
        <taxon>Bacteria</taxon>
        <taxon>Pseudomonadati</taxon>
        <taxon>Pseudomonadota</taxon>
        <taxon>Betaproteobacteria</taxon>
        <taxon>Burkholderiales</taxon>
        <taxon>Sphaerotilaceae</taxon>
        <taxon>Scleromatobacter</taxon>
    </lineage>
</organism>
<dbReference type="Proteomes" id="UP001139353">
    <property type="component" value="Unassembled WGS sequence"/>
</dbReference>
<proteinExistence type="predicted"/>
<dbReference type="RefSeq" id="WP_275682652.1">
    <property type="nucleotide sequence ID" value="NZ_JAJLJH010000002.1"/>
</dbReference>
<dbReference type="PANTHER" id="PTHR38436">
    <property type="entry name" value="POLYKETIDE CYCLASE SNOAL-LIKE DOMAIN"/>
    <property type="match status" value="1"/>
</dbReference>
<dbReference type="AlphaFoldDB" id="A0A9X1YQF2"/>
<reference evidence="1" key="1">
    <citation type="submission" date="2021-11" db="EMBL/GenBank/DDBJ databases">
        <title>BS-T2-15 a new species belonging to the Comamonadaceae family isolated from the soil of a French oak forest.</title>
        <authorList>
            <person name="Mieszkin S."/>
            <person name="Alain K."/>
        </authorList>
    </citation>
    <scope>NUCLEOTIDE SEQUENCE</scope>
    <source>
        <strain evidence="1">BS-T2-15</strain>
    </source>
</reference>
<dbReference type="GO" id="GO:0030638">
    <property type="term" value="P:polyketide metabolic process"/>
    <property type="evidence" value="ECO:0007669"/>
    <property type="project" value="InterPro"/>
</dbReference>
<evidence type="ECO:0000313" key="1">
    <source>
        <dbReference type="EMBL" id="MCK9686001.1"/>
    </source>
</evidence>
<accession>A0A9X1YQF2</accession>
<dbReference type="Gene3D" id="3.10.450.50">
    <property type="match status" value="1"/>
</dbReference>
<evidence type="ECO:0000313" key="2">
    <source>
        <dbReference type="Proteomes" id="UP001139353"/>
    </source>
</evidence>
<dbReference type="InterPro" id="IPR009959">
    <property type="entry name" value="Cyclase_SnoaL-like"/>
</dbReference>
<dbReference type="SUPFAM" id="SSF54427">
    <property type="entry name" value="NTF2-like"/>
    <property type="match status" value="1"/>
</dbReference>
<protein>
    <submittedName>
        <fullName evidence="1">Ester cyclase</fullName>
    </submittedName>
</protein>
<keyword evidence="2" id="KW-1185">Reference proteome</keyword>